<evidence type="ECO:0000313" key="3">
    <source>
        <dbReference type="Proteomes" id="UP000028582"/>
    </source>
</evidence>
<organism evidence="2 3">
    <name type="scientific">Phytophthora nicotianae P1976</name>
    <dbReference type="NCBI Taxonomy" id="1317066"/>
    <lineage>
        <taxon>Eukaryota</taxon>
        <taxon>Sar</taxon>
        <taxon>Stramenopiles</taxon>
        <taxon>Oomycota</taxon>
        <taxon>Peronosporomycetes</taxon>
        <taxon>Peronosporales</taxon>
        <taxon>Peronosporaceae</taxon>
        <taxon>Phytophthora</taxon>
    </lineage>
</organism>
<accession>A0A081B5N0</accession>
<proteinExistence type="predicted"/>
<evidence type="ECO:0000256" key="1">
    <source>
        <dbReference type="SAM" id="MobiDB-lite"/>
    </source>
</evidence>
<feature type="compositionally biased region" description="Low complexity" evidence="1">
    <location>
        <begin position="75"/>
        <end position="107"/>
    </location>
</feature>
<evidence type="ECO:0000313" key="2">
    <source>
        <dbReference type="EMBL" id="ETO86441.1"/>
    </source>
</evidence>
<dbReference type="EMBL" id="ANJA01000008">
    <property type="protein sequence ID" value="ETO86441.1"/>
    <property type="molecule type" value="Genomic_DNA"/>
</dbReference>
<sequence length="199" mass="21608">MSIDKSAKHQITRQYVREKNRLEKVMPTSSRKLLRTVDPKERPCIATPQNSAHTTPVCTTPVCATPARATPPRPTQATFSRTTPARPTPSRTTPAQTTPACTCSTSTNPQTSLEQDPARESRSLPGQHEHDQLQSPRLARALFSGQQNGSTGGMDRRERDTPSCQTPAPTAPASQTDLDDTAVGILTLNSIRLLLATDN</sequence>
<comment type="caution">
    <text evidence="2">The sequence shown here is derived from an EMBL/GenBank/DDBJ whole genome shotgun (WGS) entry which is preliminary data.</text>
</comment>
<feature type="compositionally biased region" description="Basic and acidic residues" evidence="1">
    <location>
        <begin position="116"/>
        <end position="132"/>
    </location>
</feature>
<reference evidence="2 3" key="1">
    <citation type="submission" date="2013-11" db="EMBL/GenBank/DDBJ databases">
        <title>The Genome Sequence of Phytophthora parasitica P1976.</title>
        <authorList>
            <consortium name="The Broad Institute Genomics Platform"/>
            <person name="Russ C."/>
            <person name="Tyler B."/>
            <person name="Panabieres F."/>
            <person name="Shan W."/>
            <person name="Tripathy S."/>
            <person name="Grunwald N."/>
            <person name="Machado M."/>
            <person name="Johnson C.S."/>
            <person name="Walker B."/>
            <person name="Young S."/>
            <person name="Zeng Q."/>
            <person name="Gargeya S."/>
            <person name="Fitzgerald M."/>
            <person name="Haas B."/>
            <person name="Abouelleil A."/>
            <person name="Allen A.W."/>
            <person name="Alvarado L."/>
            <person name="Arachchi H.M."/>
            <person name="Berlin A.M."/>
            <person name="Chapman S.B."/>
            <person name="Gainer-Dewar J."/>
            <person name="Goldberg J."/>
            <person name="Griggs A."/>
            <person name="Gujja S."/>
            <person name="Hansen M."/>
            <person name="Howarth C."/>
            <person name="Imamovic A."/>
            <person name="Ireland A."/>
            <person name="Larimer J."/>
            <person name="McCowan C."/>
            <person name="Murphy C."/>
            <person name="Pearson M."/>
            <person name="Poon T.W."/>
            <person name="Priest M."/>
            <person name="Roberts A."/>
            <person name="Saif S."/>
            <person name="Shea T."/>
            <person name="Sisk P."/>
            <person name="Sykes S."/>
            <person name="Wortman J."/>
            <person name="Nusbaum C."/>
            <person name="Birren B."/>
        </authorList>
    </citation>
    <scope>NUCLEOTIDE SEQUENCE [LARGE SCALE GENOMIC DNA]</scope>
    <source>
        <strain evidence="2 3">P1976</strain>
    </source>
</reference>
<feature type="region of interest" description="Disordered" evidence="1">
    <location>
        <begin position="64"/>
        <end position="177"/>
    </location>
</feature>
<name>A0A081B5N0_PHYNI</name>
<gene>
    <name evidence="2" type="ORF">F444_00023</name>
</gene>
<dbReference type="AlphaFoldDB" id="A0A081B5N0"/>
<feature type="compositionally biased region" description="Polar residues" evidence="1">
    <location>
        <begin position="162"/>
        <end position="176"/>
    </location>
</feature>
<feature type="region of interest" description="Disordered" evidence="1">
    <location>
        <begin position="1"/>
        <end position="20"/>
    </location>
</feature>
<dbReference type="Proteomes" id="UP000028582">
    <property type="component" value="Unassembled WGS sequence"/>
</dbReference>
<protein>
    <submittedName>
        <fullName evidence="2">Uncharacterized protein</fullName>
    </submittedName>
</protein>